<protein>
    <recommendedName>
        <fullName evidence="4">o-succinylbenzoate synthase</fullName>
        <shortName evidence="4">OSB synthase</shortName>
        <shortName evidence="4">OSBS</shortName>
        <ecNumber evidence="4">4.2.1.113</ecNumber>
    </recommendedName>
    <alternativeName>
        <fullName evidence="4">4-(2'-carboxyphenyl)-4-oxybutyric acid synthase</fullName>
    </alternativeName>
    <alternativeName>
        <fullName evidence="4">o-succinylbenzoic acid synthase</fullName>
    </alternativeName>
</protein>
<comment type="catalytic activity">
    <reaction evidence="4">
        <text>(1R,6R)-6-hydroxy-2-succinyl-cyclohexa-2,4-diene-1-carboxylate = 2-succinylbenzoate + H2O</text>
        <dbReference type="Rhea" id="RHEA:10196"/>
        <dbReference type="ChEBI" id="CHEBI:15377"/>
        <dbReference type="ChEBI" id="CHEBI:18325"/>
        <dbReference type="ChEBI" id="CHEBI:58689"/>
        <dbReference type="EC" id="4.2.1.113"/>
    </reaction>
</comment>
<dbReference type="Pfam" id="PF18374">
    <property type="entry name" value="Enolase_like_N"/>
    <property type="match status" value="1"/>
</dbReference>
<dbReference type="Gene3D" id="3.20.20.120">
    <property type="entry name" value="Enolase-like C-terminal domain"/>
    <property type="match status" value="1"/>
</dbReference>
<comment type="pathway">
    <text evidence="4">Quinol/quinone metabolism; menaquinone biosynthesis.</text>
</comment>
<dbReference type="GO" id="GO:0009234">
    <property type="term" value="P:menaquinone biosynthetic process"/>
    <property type="evidence" value="ECO:0007669"/>
    <property type="project" value="UniProtKB-UniRule"/>
</dbReference>
<dbReference type="InterPro" id="IPR036849">
    <property type="entry name" value="Enolase-like_C_sf"/>
</dbReference>
<dbReference type="HAMAP" id="MF_00470">
    <property type="entry name" value="MenC_1"/>
    <property type="match status" value="1"/>
</dbReference>
<organism evidence="6">
    <name type="scientific">Scrofimicrobium appendicitidis</name>
    <dbReference type="NCBI Taxonomy" id="3079930"/>
    <lineage>
        <taxon>Bacteria</taxon>
        <taxon>Bacillati</taxon>
        <taxon>Actinomycetota</taxon>
        <taxon>Actinomycetes</taxon>
        <taxon>Actinomycetales</taxon>
        <taxon>Actinomycetaceae</taxon>
        <taxon>Scrofimicrobium</taxon>
    </lineage>
</organism>
<comment type="pathway">
    <text evidence="4">Quinol/quinone metabolism; 1,4-dihydroxy-2-naphthoate biosynthesis; 1,4-dihydroxy-2-naphthoate from chorismate: step 4/7.</text>
</comment>
<keyword evidence="3 4" id="KW-0456">Lyase</keyword>
<feature type="domain" description="Mandelate racemase/muconate lactonizing enzyme C-terminal" evidence="5">
    <location>
        <begin position="102"/>
        <end position="208"/>
    </location>
</feature>
<dbReference type="RefSeq" id="WP_350257986.1">
    <property type="nucleotide sequence ID" value="NZ_CP138335.1"/>
</dbReference>
<dbReference type="EMBL" id="CP138335">
    <property type="protein sequence ID" value="XBW07784.1"/>
    <property type="molecule type" value="Genomic_DNA"/>
</dbReference>
<comment type="function">
    <text evidence="4">Converts 2-succinyl-6-hydroxy-2,4-cyclohexadiene-1-carboxylate (SHCHC) to 2-succinylbenzoate (OSB).</text>
</comment>
<feature type="binding site" evidence="4">
    <location>
        <position position="189"/>
    </location>
    <ligand>
        <name>Mg(2+)</name>
        <dbReference type="ChEBI" id="CHEBI:18420"/>
    </ligand>
</feature>
<dbReference type="KEGG" id="sapp:SAC06_09080"/>
<dbReference type="GO" id="GO:0043748">
    <property type="term" value="F:O-succinylbenzoate synthase activity"/>
    <property type="evidence" value="ECO:0007669"/>
    <property type="project" value="UniProtKB-EC"/>
</dbReference>
<dbReference type="EC" id="4.2.1.113" evidence="4"/>
<comment type="similarity">
    <text evidence="4">Belongs to the mandelate racemase/muconate lactonizing enzyme family. MenC type 1 subfamily.</text>
</comment>
<proteinExistence type="inferred from homology"/>
<dbReference type="Pfam" id="PF13378">
    <property type="entry name" value="MR_MLE_C"/>
    <property type="match status" value="1"/>
</dbReference>
<feature type="binding site" evidence="4">
    <location>
        <position position="212"/>
    </location>
    <ligand>
        <name>Mg(2+)</name>
        <dbReference type="ChEBI" id="CHEBI:18420"/>
    </ligand>
</feature>
<evidence type="ECO:0000256" key="3">
    <source>
        <dbReference type="ARBA" id="ARBA00023239"/>
    </source>
</evidence>
<reference evidence="6" key="1">
    <citation type="submission" date="2023-11" db="EMBL/GenBank/DDBJ databases">
        <title>Scrofimicrobium hongkongense sp. nov., isolated from a patient with peritonitis.</title>
        <authorList>
            <person name="Lao H.Y."/>
            <person name="Wong A.Y.P."/>
            <person name="Ng T.L."/>
            <person name="Wong R.Y.L."/>
            <person name="Yau M.C.Y."/>
            <person name="Lam J.Y.W."/>
            <person name="Siu G.K.H."/>
        </authorList>
    </citation>
    <scope>NUCLEOTIDE SEQUENCE</scope>
    <source>
        <strain evidence="6">R131</strain>
    </source>
</reference>
<dbReference type="SFLD" id="SFLDS00001">
    <property type="entry name" value="Enolase"/>
    <property type="match status" value="1"/>
</dbReference>
<evidence type="ECO:0000256" key="4">
    <source>
        <dbReference type="HAMAP-Rule" id="MF_00470"/>
    </source>
</evidence>
<dbReference type="CDD" id="cd03320">
    <property type="entry name" value="OSBS"/>
    <property type="match status" value="1"/>
</dbReference>
<accession>A0AAU7V665</accession>
<keyword evidence="2 4" id="KW-0460">Magnesium</keyword>
<dbReference type="InterPro" id="IPR010196">
    <property type="entry name" value="OSB_synthase_MenC1"/>
</dbReference>
<gene>
    <name evidence="4" type="primary">menC</name>
    <name evidence="6" type="ORF">SAC06_09080</name>
</gene>
<feature type="binding site" evidence="4">
    <location>
        <position position="158"/>
    </location>
    <ligand>
        <name>Mg(2+)</name>
        <dbReference type="ChEBI" id="CHEBI:18420"/>
    </ligand>
</feature>
<evidence type="ECO:0000256" key="2">
    <source>
        <dbReference type="ARBA" id="ARBA00022842"/>
    </source>
</evidence>
<dbReference type="SUPFAM" id="SSF51604">
    <property type="entry name" value="Enolase C-terminal domain-like"/>
    <property type="match status" value="1"/>
</dbReference>
<feature type="active site" description="Proton donor" evidence="4">
    <location>
        <position position="123"/>
    </location>
</feature>
<evidence type="ECO:0000256" key="1">
    <source>
        <dbReference type="ARBA" id="ARBA00022723"/>
    </source>
</evidence>
<dbReference type="InterPro" id="IPR013342">
    <property type="entry name" value="Mandelate_racemase_C"/>
</dbReference>
<dbReference type="PANTHER" id="PTHR48073">
    <property type="entry name" value="O-SUCCINYLBENZOATE SYNTHASE-RELATED"/>
    <property type="match status" value="1"/>
</dbReference>
<name>A0AAU7V665_9ACTO</name>
<dbReference type="SFLD" id="SFLDF00009">
    <property type="entry name" value="o-succinylbenzoate_synthase"/>
    <property type="match status" value="1"/>
</dbReference>
<sequence>MSTSLMLTDVPLTEWSHPTRWEDLGIDRTIIFHLPLTTTFRGVNSREGLLVHGPHGWGECAPFLDYQPDEAAQWLRSALAQATRPGPAPVRTEVPVNVTIPVSSPAAAAARAAEAGCRTAKIKVADPRVDLDADAARVAAVAEVLADQFGADARVRIDVNGSWSRDEACAAIEFLQRAAGPVGGLEYVEQPCWEVEDLAAVRERVEPPIAADESIRRADDPFSVVGAVDLAVIKVAPLGGVRAALDLAGQLPLPVVVSSAIDTSYGLAAGVQLAAALPDLPHACGLDTARLLATDVVAEPLRSAGGNLDVARAARVLTAEPVAGAADRSVVERWLARTEAMLTEVNARD</sequence>
<dbReference type="NCBIfam" id="NF002782">
    <property type="entry name" value="PRK02901.1"/>
    <property type="match status" value="1"/>
</dbReference>
<comment type="cofactor">
    <cofactor evidence="4">
        <name>a divalent metal cation</name>
        <dbReference type="ChEBI" id="CHEBI:60240"/>
    </cofactor>
</comment>
<dbReference type="PANTHER" id="PTHR48073:SF2">
    <property type="entry name" value="O-SUCCINYLBENZOATE SYNTHASE"/>
    <property type="match status" value="1"/>
</dbReference>
<dbReference type="SMART" id="SM00922">
    <property type="entry name" value="MR_MLE"/>
    <property type="match status" value="1"/>
</dbReference>
<keyword evidence="4" id="KW-0474">Menaquinone biosynthesis</keyword>
<dbReference type="GO" id="GO:0000287">
    <property type="term" value="F:magnesium ion binding"/>
    <property type="evidence" value="ECO:0007669"/>
    <property type="project" value="UniProtKB-UniRule"/>
</dbReference>
<dbReference type="InterPro" id="IPR029065">
    <property type="entry name" value="Enolase_C-like"/>
</dbReference>
<dbReference type="SFLD" id="SFLDG00180">
    <property type="entry name" value="muconate_cycloisomerase"/>
    <property type="match status" value="1"/>
</dbReference>
<dbReference type="AlphaFoldDB" id="A0AAU7V665"/>
<keyword evidence="1 4" id="KW-0479">Metal-binding</keyword>
<feature type="active site" description="Proton acceptor" evidence="4">
    <location>
        <position position="234"/>
    </location>
</feature>
<evidence type="ECO:0000259" key="5">
    <source>
        <dbReference type="SMART" id="SM00922"/>
    </source>
</evidence>
<evidence type="ECO:0000313" key="6">
    <source>
        <dbReference type="EMBL" id="XBW07784.1"/>
    </source>
</evidence>